<dbReference type="EMBL" id="FOAF01000001">
    <property type="protein sequence ID" value="SEK59466.1"/>
    <property type="molecule type" value="Genomic_DNA"/>
</dbReference>
<dbReference type="RefSeq" id="WP_093318191.1">
    <property type="nucleotide sequence ID" value="NZ_FOAF01000001.1"/>
</dbReference>
<gene>
    <name evidence="1" type="ORF">SAMN05661044_00637</name>
</gene>
<evidence type="ECO:0000313" key="1">
    <source>
        <dbReference type="EMBL" id="SEK59466.1"/>
    </source>
</evidence>
<organism evidence="1 2">
    <name type="scientific">Olivibacter domesticus</name>
    <name type="common">Pseudosphingobacterium domesticum</name>
    <dbReference type="NCBI Taxonomy" id="407022"/>
    <lineage>
        <taxon>Bacteria</taxon>
        <taxon>Pseudomonadati</taxon>
        <taxon>Bacteroidota</taxon>
        <taxon>Sphingobacteriia</taxon>
        <taxon>Sphingobacteriales</taxon>
        <taxon>Sphingobacteriaceae</taxon>
        <taxon>Olivibacter</taxon>
    </lineage>
</organism>
<dbReference type="Proteomes" id="UP000199421">
    <property type="component" value="Unassembled WGS sequence"/>
</dbReference>
<reference evidence="2" key="1">
    <citation type="submission" date="2016-10" db="EMBL/GenBank/DDBJ databases">
        <authorList>
            <person name="Varghese N."/>
            <person name="Submissions S."/>
        </authorList>
    </citation>
    <scope>NUCLEOTIDE SEQUENCE [LARGE SCALE GENOMIC DNA]</scope>
    <source>
        <strain evidence="2">DSM 18733</strain>
    </source>
</reference>
<dbReference type="AlphaFoldDB" id="A0A1H7IAE8"/>
<name>A0A1H7IAE8_OLID1</name>
<proteinExistence type="predicted"/>
<accession>A0A1H7IAE8</accession>
<keyword evidence="2" id="KW-1185">Reference proteome</keyword>
<protein>
    <submittedName>
        <fullName evidence="1">Uncharacterized protein</fullName>
    </submittedName>
</protein>
<sequence>MKPINALGWFNNLILNDFHPRHLDPLTLSMGRMQELHDAVQQQKRKAVLLIKDQMMMAKKEKQARMLLLNYYNSLVHLMDTLHDYKDQWREIPGDGRLLVEVLEKQLDEIRTNFDKEYGLFLKNRQRLPLRSLLPIREKILDKVETMEERLISQGHEVGAIKVIVRFLRGFAGQISNREVITAHQVQYTLEMLQDLDGLSSAMSINGCPQLNELLIHWNLNIQETIDYFLSGKDQLLASLKTDQEQLEFYKVELVKLQQISEKSDYIFNPAYPSLRAYFLDYTCFEIENLERKIRGFAPLSREEVGEVELEKEPFQPSDQKVEVALSSDQIGIIFRVAHELGIFRARSRRAVFRKYGSLISSLQREHPSWDNMRSKASSPEHRDIVVVVDVFQRAIASIEKFLKGSKASSPEHQDLTYVRDLFKEAIKTVEGY</sequence>
<evidence type="ECO:0000313" key="2">
    <source>
        <dbReference type="Proteomes" id="UP000199421"/>
    </source>
</evidence>
<dbReference type="OrthoDB" id="636834at2"/>